<dbReference type="InterPro" id="IPR036920">
    <property type="entry name" value="Ribosomal_uL16_sf"/>
</dbReference>
<evidence type="ECO:0000256" key="5">
    <source>
        <dbReference type="RuleBase" id="RU004413"/>
    </source>
</evidence>
<dbReference type="NCBIfam" id="TIGR01164">
    <property type="entry name" value="rplP_bact"/>
    <property type="match status" value="1"/>
</dbReference>
<dbReference type="Gene3D" id="3.90.1170.10">
    <property type="entry name" value="Ribosomal protein L10e/L16"/>
    <property type="match status" value="1"/>
</dbReference>
<dbReference type="PANTHER" id="PTHR12220">
    <property type="entry name" value="50S/60S RIBOSOMAL PROTEIN L16"/>
    <property type="match status" value="1"/>
</dbReference>
<dbReference type="InterPro" id="IPR016180">
    <property type="entry name" value="Ribosomal_uL16_dom"/>
</dbReference>
<dbReference type="InterPro" id="IPR000114">
    <property type="entry name" value="Ribosomal_uL16_bact-type"/>
</dbReference>
<dbReference type="AlphaFoldDB" id="A0AAV0HL13"/>
<dbReference type="GO" id="GO:0032543">
    <property type="term" value="P:mitochondrial translation"/>
    <property type="evidence" value="ECO:0007669"/>
    <property type="project" value="TreeGrafter"/>
</dbReference>
<protein>
    <recommendedName>
        <fullName evidence="4">50S ribosomal protein L16, chloroplastic</fullName>
    </recommendedName>
</protein>
<dbReference type="Pfam" id="PF00252">
    <property type="entry name" value="Ribosomal_L16"/>
    <property type="match status" value="1"/>
</dbReference>
<dbReference type="SUPFAM" id="SSF54686">
    <property type="entry name" value="Ribosomal protein L16p/L10e"/>
    <property type="match status" value="1"/>
</dbReference>
<dbReference type="InterPro" id="IPR047873">
    <property type="entry name" value="Ribosomal_uL16"/>
</dbReference>
<dbReference type="PANTHER" id="PTHR12220:SF13">
    <property type="entry name" value="LARGE RIBOSOMAL SUBUNIT PROTEIN UL16M"/>
    <property type="match status" value="1"/>
</dbReference>
<reference evidence="6" key="1">
    <citation type="submission" date="2022-08" db="EMBL/GenBank/DDBJ databases">
        <authorList>
            <person name="Gutierrez-Valencia J."/>
        </authorList>
    </citation>
    <scope>NUCLEOTIDE SEQUENCE</scope>
</reference>
<sequence>MTRCGQNENAPVGESWSGIGKIEACQRAMARNARRGGKIWVRIFPAKPNNLRPTETCMGLGKRSPEYWVHVVKPSRILYEMGKV</sequence>
<evidence type="ECO:0000256" key="3">
    <source>
        <dbReference type="ARBA" id="ARBA00023274"/>
    </source>
</evidence>
<comment type="caution">
    <text evidence="6">The sequence shown here is derived from an EMBL/GenBank/DDBJ whole genome shotgun (WGS) entry which is preliminary data.</text>
</comment>
<name>A0AAV0HL13_9ROSI</name>
<accession>A0AAV0HL13</accession>
<keyword evidence="2 5" id="KW-0689">Ribosomal protein</keyword>
<dbReference type="GO" id="GO:0003735">
    <property type="term" value="F:structural constituent of ribosome"/>
    <property type="evidence" value="ECO:0007669"/>
    <property type="project" value="InterPro"/>
</dbReference>
<dbReference type="PROSITE" id="PS00586">
    <property type="entry name" value="RIBOSOMAL_L16_1"/>
    <property type="match status" value="1"/>
</dbReference>
<evidence type="ECO:0000313" key="7">
    <source>
        <dbReference type="Proteomes" id="UP001154282"/>
    </source>
</evidence>
<dbReference type="InterPro" id="IPR020798">
    <property type="entry name" value="Ribosomal_uL16_CS"/>
</dbReference>
<keyword evidence="3 5" id="KW-0687">Ribonucleoprotein</keyword>
<evidence type="ECO:0000313" key="6">
    <source>
        <dbReference type="EMBL" id="CAI0385947.1"/>
    </source>
</evidence>
<keyword evidence="7" id="KW-1185">Reference proteome</keyword>
<comment type="similarity">
    <text evidence="1 5">Belongs to the universal ribosomal protein uL16 family.</text>
</comment>
<dbReference type="EMBL" id="CAMGYJ010000002">
    <property type="protein sequence ID" value="CAI0385947.1"/>
    <property type="molecule type" value="Genomic_DNA"/>
</dbReference>
<gene>
    <name evidence="6" type="ORF">LITE_LOCUS4955</name>
</gene>
<evidence type="ECO:0000256" key="1">
    <source>
        <dbReference type="ARBA" id="ARBA00008931"/>
    </source>
</evidence>
<evidence type="ECO:0000256" key="2">
    <source>
        <dbReference type="ARBA" id="ARBA00022980"/>
    </source>
</evidence>
<organism evidence="6 7">
    <name type="scientific">Linum tenue</name>
    <dbReference type="NCBI Taxonomy" id="586396"/>
    <lineage>
        <taxon>Eukaryota</taxon>
        <taxon>Viridiplantae</taxon>
        <taxon>Streptophyta</taxon>
        <taxon>Embryophyta</taxon>
        <taxon>Tracheophyta</taxon>
        <taxon>Spermatophyta</taxon>
        <taxon>Magnoliopsida</taxon>
        <taxon>eudicotyledons</taxon>
        <taxon>Gunneridae</taxon>
        <taxon>Pentapetalae</taxon>
        <taxon>rosids</taxon>
        <taxon>fabids</taxon>
        <taxon>Malpighiales</taxon>
        <taxon>Linaceae</taxon>
        <taxon>Linum</taxon>
    </lineage>
</organism>
<dbReference type="Proteomes" id="UP001154282">
    <property type="component" value="Unassembled WGS sequence"/>
</dbReference>
<dbReference type="PRINTS" id="PR00060">
    <property type="entry name" value="RIBOSOMALL16"/>
</dbReference>
<dbReference type="GO" id="GO:0019843">
    <property type="term" value="F:rRNA binding"/>
    <property type="evidence" value="ECO:0007669"/>
    <property type="project" value="InterPro"/>
</dbReference>
<dbReference type="GO" id="GO:0005762">
    <property type="term" value="C:mitochondrial large ribosomal subunit"/>
    <property type="evidence" value="ECO:0007669"/>
    <property type="project" value="TreeGrafter"/>
</dbReference>
<proteinExistence type="inferred from homology"/>
<dbReference type="CDD" id="cd01433">
    <property type="entry name" value="Ribosomal_L16_L10e"/>
    <property type="match status" value="1"/>
</dbReference>
<evidence type="ECO:0000256" key="4">
    <source>
        <dbReference type="ARBA" id="ARBA00035526"/>
    </source>
</evidence>